<dbReference type="Pfam" id="PF14226">
    <property type="entry name" value="DIOX_N"/>
    <property type="match status" value="1"/>
</dbReference>
<reference evidence="7" key="1">
    <citation type="submission" date="2022-11" db="EMBL/GenBank/DDBJ databases">
        <authorList>
            <person name="Petersen C."/>
        </authorList>
    </citation>
    <scope>NUCLEOTIDE SEQUENCE</scope>
    <source>
        <strain evidence="7">IBT 30069</strain>
    </source>
</reference>
<dbReference type="AlphaFoldDB" id="A0A9W9KQI1"/>
<keyword evidence="3 5" id="KW-0560">Oxidoreductase</keyword>
<comment type="caution">
    <text evidence="7">The sequence shown here is derived from an EMBL/GenBank/DDBJ whole genome shotgun (WGS) entry which is preliminary data.</text>
</comment>
<reference evidence="7" key="2">
    <citation type="journal article" date="2023" name="IMA Fungus">
        <title>Comparative genomic study of the Penicillium genus elucidates a diverse pangenome and 15 lateral gene transfer events.</title>
        <authorList>
            <person name="Petersen C."/>
            <person name="Sorensen T."/>
            <person name="Nielsen M.R."/>
            <person name="Sondergaard T.E."/>
            <person name="Sorensen J.L."/>
            <person name="Fitzpatrick D.A."/>
            <person name="Frisvad J.C."/>
            <person name="Nielsen K.L."/>
        </authorList>
    </citation>
    <scope>NUCLEOTIDE SEQUENCE</scope>
    <source>
        <strain evidence="7">IBT 30069</strain>
    </source>
</reference>
<name>A0A9W9KQI1_9EURO</name>
<feature type="domain" description="Fe2OG dioxygenase" evidence="6">
    <location>
        <begin position="156"/>
        <end position="280"/>
    </location>
</feature>
<dbReference type="PANTHER" id="PTHR10209:SF886">
    <property type="entry name" value="UPF0676 PROTEIN C1494.01"/>
    <property type="match status" value="1"/>
</dbReference>
<dbReference type="InterPro" id="IPR026992">
    <property type="entry name" value="DIOX_N"/>
</dbReference>
<dbReference type="OrthoDB" id="288590at2759"/>
<gene>
    <name evidence="7" type="ORF">N7456_002700</name>
</gene>
<dbReference type="EMBL" id="JAPQKH010000002">
    <property type="protein sequence ID" value="KAJ5114166.1"/>
    <property type="molecule type" value="Genomic_DNA"/>
</dbReference>
<dbReference type="GO" id="GO:0016491">
    <property type="term" value="F:oxidoreductase activity"/>
    <property type="evidence" value="ECO:0007669"/>
    <property type="project" value="UniProtKB-KW"/>
</dbReference>
<dbReference type="Gene3D" id="2.60.120.330">
    <property type="entry name" value="B-lactam Antibiotic, Isopenicillin N Synthase, Chain"/>
    <property type="match status" value="1"/>
</dbReference>
<dbReference type="GO" id="GO:0044283">
    <property type="term" value="P:small molecule biosynthetic process"/>
    <property type="evidence" value="ECO:0007669"/>
    <property type="project" value="UniProtKB-ARBA"/>
</dbReference>
<keyword evidence="8" id="KW-1185">Reference proteome</keyword>
<evidence type="ECO:0000259" key="6">
    <source>
        <dbReference type="PROSITE" id="PS51471"/>
    </source>
</evidence>
<dbReference type="Pfam" id="PF03171">
    <property type="entry name" value="2OG-FeII_Oxy"/>
    <property type="match status" value="1"/>
</dbReference>
<comment type="similarity">
    <text evidence="1 5">Belongs to the iron/ascorbate-dependent oxidoreductase family.</text>
</comment>
<sequence length="341" mass="37638">MTDPLDIPLIDISSNNDHAAGKAMLDAAVKFGFLYVDSRSSCFTQSDVQGAFDISKEFFHLPRDEKSLYKRGSDVSASSPYFKMDSNVSRSQNKGWVGMMVETLDPEHHEINQSLPPSLMKREKDISNFVDLCNRTCNRVPSNFFTSQHDPSKGLTGNSLRLLYYPEDVTGYCPGKDIRAGAHSDYGSVTLLFQLPGQPGLEILTPDESWAPVPVYPRGIQGDFPFPPILVNIGDMLSYWTDGLLKSTVHRVVFPDSDADGGNQRSESRDRYSIAFFCQPVESTELGPIPSDLVSSYRQRKAEDASVTIGYGGGSSALNTSQRKTITAKGHLQARLNATYV</sequence>
<dbReference type="PANTHER" id="PTHR10209">
    <property type="entry name" value="OXIDOREDUCTASE, 2OG-FE II OXYGENASE FAMILY PROTEIN"/>
    <property type="match status" value="1"/>
</dbReference>
<evidence type="ECO:0000256" key="4">
    <source>
        <dbReference type="ARBA" id="ARBA00023004"/>
    </source>
</evidence>
<keyword evidence="4 5" id="KW-0408">Iron</keyword>
<keyword evidence="2 5" id="KW-0479">Metal-binding</keyword>
<organism evidence="7 8">
    <name type="scientific">Penicillium angulare</name>
    <dbReference type="NCBI Taxonomy" id="116970"/>
    <lineage>
        <taxon>Eukaryota</taxon>
        <taxon>Fungi</taxon>
        <taxon>Dikarya</taxon>
        <taxon>Ascomycota</taxon>
        <taxon>Pezizomycotina</taxon>
        <taxon>Eurotiomycetes</taxon>
        <taxon>Eurotiomycetidae</taxon>
        <taxon>Eurotiales</taxon>
        <taxon>Aspergillaceae</taxon>
        <taxon>Penicillium</taxon>
    </lineage>
</organism>
<dbReference type="GO" id="GO:0046872">
    <property type="term" value="F:metal ion binding"/>
    <property type="evidence" value="ECO:0007669"/>
    <property type="project" value="UniProtKB-KW"/>
</dbReference>
<proteinExistence type="inferred from homology"/>
<evidence type="ECO:0000313" key="7">
    <source>
        <dbReference type="EMBL" id="KAJ5114166.1"/>
    </source>
</evidence>
<evidence type="ECO:0000256" key="2">
    <source>
        <dbReference type="ARBA" id="ARBA00022723"/>
    </source>
</evidence>
<dbReference type="SUPFAM" id="SSF51197">
    <property type="entry name" value="Clavaminate synthase-like"/>
    <property type="match status" value="1"/>
</dbReference>
<dbReference type="InterPro" id="IPR005123">
    <property type="entry name" value="Oxoglu/Fe-dep_dioxygenase_dom"/>
</dbReference>
<accession>A0A9W9KQI1</accession>
<protein>
    <recommendedName>
        <fullName evidence="6">Fe2OG dioxygenase domain-containing protein</fullName>
    </recommendedName>
</protein>
<evidence type="ECO:0000313" key="8">
    <source>
        <dbReference type="Proteomes" id="UP001149165"/>
    </source>
</evidence>
<dbReference type="Proteomes" id="UP001149165">
    <property type="component" value="Unassembled WGS sequence"/>
</dbReference>
<dbReference type="InterPro" id="IPR044861">
    <property type="entry name" value="IPNS-like_FE2OG_OXY"/>
</dbReference>
<dbReference type="PROSITE" id="PS51471">
    <property type="entry name" value="FE2OG_OXY"/>
    <property type="match status" value="1"/>
</dbReference>
<evidence type="ECO:0000256" key="3">
    <source>
        <dbReference type="ARBA" id="ARBA00023002"/>
    </source>
</evidence>
<dbReference type="InterPro" id="IPR027443">
    <property type="entry name" value="IPNS-like_sf"/>
</dbReference>
<evidence type="ECO:0000256" key="5">
    <source>
        <dbReference type="RuleBase" id="RU003682"/>
    </source>
</evidence>
<evidence type="ECO:0000256" key="1">
    <source>
        <dbReference type="ARBA" id="ARBA00008056"/>
    </source>
</evidence>